<name>A0A0M0JXS1_9EUKA</name>
<feature type="region of interest" description="Disordered" evidence="1">
    <location>
        <begin position="163"/>
        <end position="207"/>
    </location>
</feature>
<organism evidence="2 3">
    <name type="scientific">Chrysochromulina tobinii</name>
    <dbReference type="NCBI Taxonomy" id="1460289"/>
    <lineage>
        <taxon>Eukaryota</taxon>
        <taxon>Haptista</taxon>
        <taxon>Haptophyta</taxon>
        <taxon>Prymnesiophyceae</taxon>
        <taxon>Prymnesiales</taxon>
        <taxon>Chrysochromulinaceae</taxon>
        <taxon>Chrysochromulina</taxon>
    </lineage>
</organism>
<evidence type="ECO:0000313" key="3">
    <source>
        <dbReference type="Proteomes" id="UP000037460"/>
    </source>
</evidence>
<feature type="compositionally biased region" description="Pro residues" evidence="1">
    <location>
        <begin position="187"/>
        <end position="199"/>
    </location>
</feature>
<sequence>MALRARLEAAQHSITASEARRRAAVEATATAQAQLAEKHRVLRATRERLCDLAENVSEALEATLASDPEVAREEETLFMLRARLRCAQEAVAKHRMRRDEMKANLDLMRRVAALAPTTARRPSSAAPAIGGSGHSGRRATPASTRLNEDGLQAMMKRLVPSKHELARRPGLHPNSRRLFGEQGVEAPPDPPGTAPPANPDAPKKPPKVRREDLIQHLYEGPMQRLKELQKKQEQERQPSPSAVMSQERLAGMMKRLHDAPAATKRRALARERTDAQAAEAVGARTLNKGASVVGDRPRDAPQYELTVPEGYRACEDLPVVLPDGRSILVAIPDGLGPGDDFVALLPRAGPL</sequence>
<feature type="region of interest" description="Disordered" evidence="1">
    <location>
        <begin position="116"/>
        <end position="148"/>
    </location>
</feature>
<evidence type="ECO:0000256" key="1">
    <source>
        <dbReference type="SAM" id="MobiDB-lite"/>
    </source>
</evidence>
<keyword evidence="3" id="KW-1185">Reference proteome</keyword>
<dbReference type="AlphaFoldDB" id="A0A0M0JXS1"/>
<accession>A0A0M0JXS1</accession>
<evidence type="ECO:0000313" key="2">
    <source>
        <dbReference type="EMBL" id="KOO31365.1"/>
    </source>
</evidence>
<comment type="caution">
    <text evidence="2">The sequence shown here is derived from an EMBL/GenBank/DDBJ whole genome shotgun (WGS) entry which is preliminary data.</text>
</comment>
<gene>
    <name evidence="2" type="ORF">Ctob_010169</name>
</gene>
<proteinExistence type="predicted"/>
<reference evidence="3" key="1">
    <citation type="journal article" date="2015" name="PLoS Genet.">
        <title>Genome Sequence and Transcriptome Analyses of Chrysochromulina tobin: Metabolic Tools for Enhanced Algal Fitness in the Prominent Order Prymnesiales (Haptophyceae).</title>
        <authorList>
            <person name="Hovde B.T."/>
            <person name="Deodato C.R."/>
            <person name="Hunsperger H.M."/>
            <person name="Ryken S.A."/>
            <person name="Yost W."/>
            <person name="Jha R.K."/>
            <person name="Patterson J."/>
            <person name="Monnat R.J. Jr."/>
            <person name="Barlow S.B."/>
            <person name="Starkenburg S.R."/>
            <person name="Cattolico R.A."/>
        </authorList>
    </citation>
    <scope>NUCLEOTIDE SEQUENCE</scope>
    <source>
        <strain evidence="3">CCMP291</strain>
    </source>
</reference>
<dbReference type="EMBL" id="JWZX01002032">
    <property type="protein sequence ID" value="KOO31365.1"/>
    <property type="molecule type" value="Genomic_DNA"/>
</dbReference>
<protein>
    <submittedName>
        <fullName evidence="2">Uncharacterized protein</fullName>
    </submittedName>
</protein>
<dbReference type="Proteomes" id="UP000037460">
    <property type="component" value="Unassembled WGS sequence"/>
</dbReference>